<reference evidence="9 10" key="1">
    <citation type="submission" date="2020-11" db="EMBL/GenBank/DDBJ databases">
        <title>Taxonomic evaluation of the Bacillus sporothermodurans group of bacteria based on whole genome sequences.</title>
        <authorList>
            <person name="Fiedler G."/>
            <person name="Herbstmann A.-D."/>
            <person name="Doll E."/>
            <person name="Wenning M."/>
            <person name="Brinks E."/>
            <person name="Kabisch J."/>
            <person name="Breitenwieser F."/>
            <person name="Lappann M."/>
            <person name="Boehnlein C."/>
            <person name="Franz C."/>
        </authorList>
    </citation>
    <scope>NUCLEOTIDE SEQUENCE [LARGE SCALE GENOMIC DNA]</scope>
    <source>
        <strain evidence="9 10">JCM 19841</strain>
    </source>
</reference>
<dbReference type="InterPro" id="IPR045865">
    <property type="entry name" value="ACT-like_dom_sf"/>
</dbReference>
<protein>
    <submittedName>
        <fullName evidence="9">Methionine ABC transporter ATP-binding protein</fullName>
    </submittedName>
</protein>
<dbReference type="PROSITE" id="PS00211">
    <property type="entry name" value="ABC_TRANSPORTER_1"/>
    <property type="match status" value="1"/>
</dbReference>
<dbReference type="Gene3D" id="3.40.50.300">
    <property type="entry name" value="P-loop containing nucleotide triphosphate hydrolases"/>
    <property type="match status" value="1"/>
</dbReference>
<proteinExistence type="predicted"/>
<dbReference type="InterPro" id="IPR018449">
    <property type="entry name" value="NIL_domain"/>
</dbReference>
<organism evidence="9 10">
    <name type="scientific">Heyndrickxia vini</name>
    <dbReference type="NCBI Taxonomy" id="1476025"/>
    <lineage>
        <taxon>Bacteria</taxon>
        <taxon>Bacillati</taxon>
        <taxon>Bacillota</taxon>
        <taxon>Bacilli</taxon>
        <taxon>Bacillales</taxon>
        <taxon>Bacillaceae</taxon>
        <taxon>Heyndrickxia</taxon>
    </lineage>
</organism>
<feature type="domain" description="ABC transporter" evidence="8">
    <location>
        <begin position="2"/>
        <end position="241"/>
    </location>
</feature>
<dbReference type="SMART" id="SM00930">
    <property type="entry name" value="NIL"/>
    <property type="match status" value="1"/>
</dbReference>
<keyword evidence="1" id="KW-0813">Transport</keyword>
<dbReference type="InterPro" id="IPR050086">
    <property type="entry name" value="MetN_ABC_transporter-like"/>
</dbReference>
<evidence type="ECO:0000313" key="9">
    <source>
        <dbReference type="EMBL" id="QQZ09755.1"/>
    </source>
</evidence>
<accession>A0ABX7E393</accession>
<keyword evidence="5" id="KW-1278">Translocase</keyword>
<dbReference type="GO" id="GO:0005524">
    <property type="term" value="F:ATP binding"/>
    <property type="evidence" value="ECO:0007669"/>
    <property type="project" value="UniProtKB-KW"/>
</dbReference>
<dbReference type="PROSITE" id="PS50893">
    <property type="entry name" value="ABC_TRANSPORTER_2"/>
    <property type="match status" value="1"/>
</dbReference>
<dbReference type="Proteomes" id="UP000595691">
    <property type="component" value="Chromosome"/>
</dbReference>
<dbReference type="Pfam" id="PF00005">
    <property type="entry name" value="ABC_tran"/>
    <property type="match status" value="1"/>
</dbReference>
<evidence type="ECO:0000313" key="10">
    <source>
        <dbReference type="Proteomes" id="UP000595691"/>
    </source>
</evidence>
<keyword evidence="3" id="KW-0547">Nucleotide-binding</keyword>
<dbReference type="InterPro" id="IPR003439">
    <property type="entry name" value="ABC_transporter-like_ATP-bd"/>
</dbReference>
<keyword evidence="6" id="KW-0029">Amino-acid transport</keyword>
<keyword evidence="10" id="KW-1185">Reference proteome</keyword>
<keyword evidence="2" id="KW-1003">Cell membrane</keyword>
<dbReference type="InterPro" id="IPR041701">
    <property type="entry name" value="MetN_ABC"/>
</dbReference>
<dbReference type="InterPro" id="IPR003593">
    <property type="entry name" value="AAA+_ATPase"/>
</dbReference>
<dbReference type="PANTHER" id="PTHR43166">
    <property type="entry name" value="AMINO ACID IMPORT ATP-BINDING PROTEIN"/>
    <property type="match status" value="1"/>
</dbReference>
<evidence type="ECO:0000256" key="5">
    <source>
        <dbReference type="ARBA" id="ARBA00022967"/>
    </source>
</evidence>
<dbReference type="Gene3D" id="3.30.70.260">
    <property type="match status" value="1"/>
</dbReference>
<gene>
    <name evidence="9" type="ORF">I5776_01880</name>
</gene>
<name>A0ABX7E393_9BACI</name>
<evidence type="ECO:0000256" key="3">
    <source>
        <dbReference type="ARBA" id="ARBA00022741"/>
    </source>
</evidence>
<evidence type="ECO:0000256" key="4">
    <source>
        <dbReference type="ARBA" id="ARBA00022840"/>
    </source>
</evidence>
<dbReference type="SMART" id="SM00382">
    <property type="entry name" value="AAA"/>
    <property type="match status" value="1"/>
</dbReference>
<dbReference type="SUPFAM" id="SSF55021">
    <property type="entry name" value="ACT-like"/>
    <property type="match status" value="1"/>
</dbReference>
<evidence type="ECO:0000256" key="1">
    <source>
        <dbReference type="ARBA" id="ARBA00022448"/>
    </source>
</evidence>
<evidence type="ECO:0000256" key="7">
    <source>
        <dbReference type="ARBA" id="ARBA00023136"/>
    </source>
</evidence>
<dbReference type="PANTHER" id="PTHR43166:SF30">
    <property type="entry name" value="METHIONINE IMPORT ATP-BINDING PROTEIN METN"/>
    <property type="match status" value="1"/>
</dbReference>
<dbReference type="Pfam" id="PF09383">
    <property type="entry name" value="NIL"/>
    <property type="match status" value="1"/>
</dbReference>
<sequence length="341" mass="38027">MIKFEGVGKVFQSKGREVAAVQDVSLSIEKGEIFGVIGFSGAGKSTLLRLVNLLERPTSGKVIVNEQENLSLSEKELRKMRQRIGMIFQTFNLFNSRTVFGNVAYPLKIAKVPKQEINRRVTELLQFVGLADKANYYPEQLSGGQKQRVGIARALATSPDILICDEATSALDPETTSDILTLLKRVNEEYNVTILLITHEMQVIRTICDRVAVMENGRVIEEGSVFNLFTNPTTKTTKNFISSVLNDKISPQLFEKLCGNKSSHLYRIIFTGEETSKPLLSNIAKSFEVDVNILYGNISEIQEVLFGNLIVELQGNQVEIGRAVNHLKQYVEVQEVTSHAS</sequence>
<dbReference type="InterPro" id="IPR027417">
    <property type="entry name" value="P-loop_NTPase"/>
</dbReference>
<keyword evidence="7" id="KW-0472">Membrane</keyword>
<dbReference type="RefSeq" id="WP_202778722.1">
    <property type="nucleotide sequence ID" value="NZ_CP065425.1"/>
</dbReference>
<evidence type="ECO:0000256" key="2">
    <source>
        <dbReference type="ARBA" id="ARBA00022475"/>
    </source>
</evidence>
<keyword evidence="4 9" id="KW-0067">ATP-binding</keyword>
<evidence type="ECO:0000256" key="6">
    <source>
        <dbReference type="ARBA" id="ARBA00022970"/>
    </source>
</evidence>
<dbReference type="SUPFAM" id="SSF52540">
    <property type="entry name" value="P-loop containing nucleoside triphosphate hydrolases"/>
    <property type="match status" value="1"/>
</dbReference>
<evidence type="ECO:0000259" key="8">
    <source>
        <dbReference type="PROSITE" id="PS50893"/>
    </source>
</evidence>
<dbReference type="EMBL" id="CP065425">
    <property type="protein sequence ID" value="QQZ09755.1"/>
    <property type="molecule type" value="Genomic_DNA"/>
</dbReference>
<dbReference type="CDD" id="cd03258">
    <property type="entry name" value="ABC_MetN_methionine_transporter"/>
    <property type="match status" value="1"/>
</dbReference>
<dbReference type="InterPro" id="IPR017871">
    <property type="entry name" value="ABC_transporter-like_CS"/>
</dbReference>